<organism evidence="2 3">
    <name type="scientific">Nitratireductor thuwali</name>
    <dbReference type="NCBI Taxonomy" id="2267699"/>
    <lineage>
        <taxon>Bacteria</taxon>
        <taxon>Pseudomonadati</taxon>
        <taxon>Pseudomonadota</taxon>
        <taxon>Alphaproteobacteria</taxon>
        <taxon>Hyphomicrobiales</taxon>
        <taxon>Phyllobacteriaceae</taxon>
        <taxon>Nitratireductor</taxon>
    </lineage>
</organism>
<name>A0ABY5MPM1_9HYPH</name>
<evidence type="ECO:0000313" key="2">
    <source>
        <dbReference type="EMBL" id="UUP19239.1"/>
    </source>
</evidence>
<proteinExistence type="predicted"/>
<keyword evidence="3" id="KW-1185">Reference proteome</keyword>
<keyword evidence="1" id="KW-0812">Transmembrane</keyword>
<feature type="transmembrane region" description="Helical" evidence="1">
    <location>
        <begin position="39"/>
        <end position="63"/>
    </location>
</feature>
<feature type="transmembrane region" description="Helical" evidence="1">
    <location>
        <begin position="75"/>
        <end position="95"/>
    </location>
</feature>
<evidence type="ECO:0008006" key="4">
    <source>
        <dbReference type="Google" id="ProtNLM"/>
    </source>
</evidence>
<dbReference type="EMBL" id="CP030941">
    <property type="protein sequence ID" value="UUP19239.1"/>
    <property type="molecule type" value="Genomic_DNA"/>
</dbReference>
<dbReference type="Proteomes" id="UP001342418">
    <property type="component" value="Chromosome"/>
</dbReference>
<gene>
    <name evidence="2" type="ORF">NTH_03734</name>
</gene>
<accession>A0ABY5MPM1</accession>
<reference evidence="2 3" key="1">
    <citation type="submission" date="2018-07" db="EMBL/GenBank/DDBJ databases">
        <title>Genome sequence of Nitratireductor thuwali#1536.</title>
        <authorList>
            <person name="Michoud G."/>
            <person name="Merlino G."/>
            <person name="Sefrji F.O."/>
            <person name="Daffonchio D."/>
        </authorList>
    </citation>
    <scope>NUCLEOTIDE SEQUENCE [LARGE SCALE GENOMIC DNA]</scope>
    <source>
        <strain evidence="3">Nit1536</strain>
    </source>
</reference>
<keyword evidence="1" id="KW-1133">Transmembrane helix</keyword>
<protein>
    <recommendedName>
        <fullName evidence="4">Pr6Pr family membrane protein</fullName>
    </recommendedName>
</protein>
<dbReference type="RefSeq" id="WP_422392413.1">
    <property type="nucleotide sequence ID" value="NZ_CP030941.1"/>
</dbReference>
<keyword evidence="1" id="KW-0472">Membrane</keyword>
<dbReference type="NCBIfam" id="NF038065">
    <property type="entry name" value="Pr6Pr"/>
    <property type="match status" value="1"/>
</dbReference>
<feature type="transmembrane region" description="Helical" evidence="1">
    <location>
        <begin position="176"/>
        <end position="197"/>
    </location>
</feature>
<dbReference type="InterPro" id="IPR049713">
    <property type="entry name" value="Pr6Pr-like"/>
</dbReference>
<feature type="transmembrane region" description="Helical" evidence="1">
    <location>
        <begin position="101"/>
        <end position="125"/>
    </location>
</feature>
<feature type="transmembrane region" description="Helical" evidence="1">
    <location>
        <begin position="137"/>
        <end position="156"/>
    </location>
</feature>
<evidence type="ECO:0000256" key="1">
    <source>
        <dbReference type="SAM" id="Phobius"/>
    </source>
</evidence>
<evidence type="ECO:0000313" key="3">
    <source>
        <dbReference type="Proteomes" id="UP001342418"/>
    </source>
</evidence>
<sequence length="212" mass="23254">MMVRVLNLAGVVIGLFALTLQFAITVPASMENGRSLGGSIIYYFSFFTILTNILVVLTHLAALGGRPAFFRRPEVRAGVAVAIAAVGLVYYLLLADLWRPQGLFLLCDMLLHYAAPALFLAWWLLAGADGSLRWRHIPYWLAYPVGYLLYVLARAPIAGEVPYPFLDTRVLGFGEILLTVGGIALLFLVLGSLAVLVDDFLGVRRRSARTAR</sequence>